<evidence type="ECO:0000256" key="2">
    <source>
        <dbReference type="SAM" id="MobiDB-lite"/>
    </source>
</evidence>
<dbReference type="InterPro" id="IPR040248">
    <property type="entry name" value="RRBP1"/>
</dbReference>
<feature type="region of interest" description="Disordered" evidence="2">
    <location>
        <begin position="122"/>
        <end position="159"/>
    </location>
</feature>
<dbReference type="GO" id="GO:0005789">
    <property type="term" value="C:endoplasmic reticulum membrane"/>
    <property type="evidence" value="ECO:0007669"/>
    <property type="project" value="TreeGrafter"/>
</dbReference>
<comment type="caution">
    <text evidence="4">The sequence shown here is derived from an EMBL/GenBank/DDBJ whole genome shotgun (WGS) entry which is preliminary data.</text>
</comment>
<feature type="compositionally biased region" description="Polar residues" evidence="2">
    <location>
        <begin position="597"/>
        <end position="608"/>
    </location>
</feature>
<feature type="transmembrane region" description="Helical" evidence="3">
    <location>
        <begin position="7"/>
        <end position="28"/>
    </location>
</feature>
<evidence type="ECO:0000256" key="3">
    <source>
        <dbReference type="SAM" id="Phobius"/>
    </source>
</evidence>
<name>A0A2T7NXJ2_POMCA</name>
<keyword evidence="5" id="KW-1185">Reference proteome</keyword>
<feature type="compositionally biased region" description="Basic and acidic residues" evidence="2">
    <location>
        <begin position="40"/>
        <end position="78"/>
    </location>
</feature>
<dbReference type="Proteomes" id="UP000245119">
    <property type="component" value="Linkage Group LG8"/>
</dbReference>
<dbReference type="EMBL" id="PZQS01000008">
    <property type="protein sequence ID" value="PVD25897.1"/>
    <property type="molecule type" value="Genomic_DNA"/>
</dbReference>
<dbReference type="AlphaFoldDB" id="A0A2T7NXJ2"/>
<dbReference type="Gene3D" id="1.20.5.340">
    <property type="match status" value="1"/>
</dbReference>
<evidence type="ECO:0000313" key="5">
    <source>
        <dbReference type="Proteomes" id="UP000245119"/>
    </source>
</evidence>
<dbReference type="PANTHER" id="PTHR18939">
    <property type="entry name" value="RIBOSOME BINDING PROTEIN-1"/>
    <property type="match status" value="1"/>
</dbReference>
<dbReference type="OrthoDB" id="6410656at2759"/>
<reference evidence="4 5" key="1">
    <citation type="submission" date="2018-04" db="EMBL/GenBank/DDBJ databases">
        <title>The genome of golden apple snail Pomacea canaliculata provides insight into stress tolerance and invasive adaptation.</title>
        <authorList>
            <person name="Liu C."/>
            <person name="Liu B."/>
            <person name="Ren Y."/>
            <person name="Zhang Y."/>
            <person name="Wang H."/>
            <person name="Li S."/>
            <person name="Jiang F."/>
            <person name="Yin L."/>
            <person name="Zhang G."/>
            <person name="Qian W."/>
            <person name="Fan W."/>
        </authorList>
    </citation>
    <scope>NUCLEOTIDE SEQUENCE [LARGE SCALE GENOMIC DNA]</scope>
    <source>
        <strain evidence="4">SZHN2017</strain>
        <tissue evidence="4">Muscle</tissue>
    </source>
</reference>
<feature type="region of interest" description="Disordered" evidence="2">
    <location>
        <begin position="1163"/>
        <end position="1182"/>
    </location>
</feature>
<keyword evidence="3" id="KW-1133">Transmembrane helix</keyword>
<accession>A0A2T7NXJ2</accession>
<feature type="region of interest" description="Disordered" evidence="2">
    <location>
        <begin position="589"/>
        <end position="611"/>
    </location>
</feature>
<keyword evidence="3" id="KW-0472">Membrane</keyword>
<dbReference type="STRING" id="400727.A0A2T7NXJ2"/>
<gene>
    <name evidence="4" type="ORF">C0Q70_13561</name>
</gene>
<dbReference type="PANTHER" id="PTHR18939:SF4">
    <property type="entry name" value="RIBOSOME-BINDING PROTEIN 1"/>
    <property type="match status" value="1"/>
</dbReference>
<feature type="compositionally biased region" description="Basic and acidic residues" evidence="2">
    <location>
        <begin position="147"/>
        <end position="159"/>
    </location>
</feature>
<evidence type="ECO:0000256" key="1">
    <source>
        <dbReference type="SAM" id="Coils"/>
    </source>
</evidence>
<feature type="region of interest" description="Disordered" evidence="2">
    <location>
        <begin position="40"/>
        <end position="80"/>
    </location>
</feature>
<feature type="region of interest" description="Disordered" evidence="2">
    <location>
        <begin position="224"/>
        <end position="247"/>
    </location>
</feature>
<keyword evidence="1" id="KW-0175">Coiled coil</keyword>
<feature type="compositionally biased region" description="Basic residues" evidence="2">
    <location>
        <begin position="123"/>
        <end position="132"/>
    </location>
</feature>
<evidence type="ECO:0000313" key="4">
    <source>
        <dbReference type="EMBL" id="PVD25897.1"/>
    </source>
</evidence>
<feature type="coiled-coil region" evidence="1">
    <location>
        <begin position="302"/>
        <end position="375"/>
    </location>
</feature>
<protein>
    <recommendedName>
        <fullName evidence="6">Ribosome receptor lysine/proline rich domain-containing protein</fullName>
    </recommendedName>
</protein>
<evidence type="ECO:0008006" key="6">
    <source>
        <dbReference type="Google" id="ProtNLM"/>
    </source>
</evidence>
<proteinExistence type="predicted"/>
<feature type="coiled-coil region" evidence="1">
    <location>
        <begin position="744"/>
        <end position="858"/>
    </location>
</feature>
<sequence>MDVQIILIGIPAFVVIAILIYLITAFAMREKTFEEVIAEQKRRQEEERERAKQGKKVEKEQYKKKFRKGKADKGKEKAAQVCGPEFKEPVMVEPEVTEHKMVNLEIDPEIIEPSDAVVLGGKSKVKPSRKSKPILVNKNEVTPVTEKATELPHKPITPRDEIELKKLHEKEVVPAVHVSTMQIETHQKKENKIVHQTENKQEVTETIKEVKEIKVQRVKAPRMESMIIQQNAPQEEGEKKISKIKNSSDTVAGGTRLVEMVRSASLSDKDVQTLTEILSNRQGTTGVAQDSWNKKNQKGDATALLKKQLEEKEKALQEEQQHSMVANNRVKEAKNELLAERSKFATMEKRYQEKVAQQASELEAMQQRMRHAHEQHIVEIGDMRGRLQQLEQSGDATLIQKLKQNAKNFDTKKESVPLTEVASLRQKVEIMQKELSSNALKLNSAENAKNNLEQKLQKAEEQMTKQESSKKVLEDKLDEVSAELNKIETKNVSLASDLKKATTALSQAETECSSLKCKLQELEKYLSSGDATKEIGAKLQEAERKKLDLEGNLKNLEKQLADALHHQNELNSELMQVRQENHLLTEEMRASKEQRQQAEGQEALSTAANGDIHKKVSKKDTIQLEEHERILSEKIAELAKLQQDLEMEQSAASVLKTTVENQLVQNKELLEQLDAQKQKNNELREKNWKAMEALEKAEKSASEKVDKTLKSSREATTKALADLESLDKGILQRLFPDISVSEKLHSEKDRVQELELENAKLKQQVETYEKSFAQVNVGQEKLSHLEEENKRLKENVMQNTSLSSEMSSLQEANRQLQSQVEEYKNIVSETEKKLQDLEHSVESEEKKWKEKLQQAQEDVERNIRIPTQEQELEELTIQQQAQLEDYRSVLSSTSKTECHRLEKDIQKLHGSTEMQSRVEELEQQLQNLNDNLSAVTQEKQKMLSTIEELQQQLQNASESLSTITKENEKVKSKLEDVEKQLQNPSGTVEKEEAQSRLIDAKDQLKKSEERIVSLLREKVEVETRFNETNLRLKESEERISILSQEKEEIFSRVVVLEKQKLSVPPTDVEDLKRQLEELQQQLEAERKKNKDLSSTLVRLNGIIRTGQDALAQEQKLVKQLQDQLEEKTKGSDIPASQEIEQLKAKLNEKEKQLEREITANKQLSQRLNPSAGNDMGSSEESFASLTAPSKSYRGWRGVIKLSPNDLQSWSLNT</sequence>
<keyword evidence="3" id="KW-0812">Transmembrane</keyword>
<organism evidence="4 5">
    <name type="scientific">Pomacea canaliculata</name>
    <name type="common">Golden apple snail</name>
    <dbReference type="NCBI Taxonomy" id="400727"/>
    <lineage>
        <taxon>Eukaryota</taxon>
        <taxon>Metazoa</taxon>
        <taxon>Spiralia</taxon>
        <taxon>Lophotrochozoa</taxon>
        <taxon>Mollusca</taxon>
        <taxon>Gastropoda</taxon>
        <taxon>Caenogastropoda</taxon>
        <taxon>Architaenioglossa</taxon>
        <taxon>Ampullarioidea</taxon>
        <taxon>Ampullariidae</taxon>
        <taxon>Pomacea</taxon>
    </lineage>
</organism>